<evidence type="ECO:0000256" key="2">
    <source>
        <dbReference type="ARBA" id="ARBA00011233"/>
    </source>
</evidence>
<keyword evidence="8" id="KW-0626">Porin</keyword>
<dbReference type="InterPro" id="IPR023614">
    <property type="entry name" value="Porin_dom_sf"/>
</dbReference>
<proteinExistence type="predicted"/>
<dbReference type="RefSeq" id="WP_286661261.1">
    <property type="nucleotide sequence ID" value="NZ_JASZYV010000003.1"/>
</dbReference>
<reference evidence="13" key="1">
    <citation type="submission" date="2023-06" db="EMBL/GenBank/DDBJ databases">
        <authorList>
            <person name="Jiang Y."/>
            <person name="Liu Q."/>
        </authorList>
    </citation>
    <scope>NUCLEOTIDE SEQUENCE</scope>
    <source>
        <strain evidence="13">CGMCC 1.12089</strain>
    </source>
</reference>
<keyword evidence="10" id="KW-0998">Cell outer membrane</keyword>
<evidence type="ECO:0000256" key="7">
    <source>
        <dbReference type="ARBA" id="ARBA00023065"/>
    </source>
</evidence>
<dbReference type="InterPro" id="IPR050298">
    <property type="entry name" value="Gram-neg_bact_OMP"/>
</dbReference>
<dbReference type="PANTHER" id="PTHR34501:SF9">
    <property type="entry name" value="MAJOR OUTER MEMBRANE PROTEIN P.IA"/>
    <property type="match status" value="1"/>
</dbReference>
<comment type="caution">
    <text evidence="13">The sequence shown here is derived from an EMBL/GenBank/DDBJ whole genome shotgun (WGS) entry which is preliminary data.</text>
</comment>
<keyword evidence="5" id="KW-0812">Transmembrane</keyword>
<dbReference type="SUPFAM" id="SSF56935">
    <property type="entry name" value="Porins"/>
    <property type="match status" value="1"/>
</dbReference>
<name>A0ABT7NE00_9BURK</name>
<evidence type="ECO:0000256" key="4">
    <source>
        <dbReference type="ARBA" id="ARBA00022452"/>
    </source>
</evidence>
<keyword evidence="6 11" id="KW-0732">Signal</keyword>
<keyword evidence="7" id="KW-0406">Ion transport</keyword>
<feature type="chain" id="PRO_5045605069" evidence="11">
    <location>
        <begin position="38"/>
        <end position="340"/>
    </location>
</feature>
<dbReference type="CDD" id="cd00342">
    <property type="entry name" value="gram_neg_porins"/>
    <property type="match status" value="1"/>
</dbReference>
<evidence type="ECO:0000256" key="11">
    <source>
        <dbReference type="SAM" id="SignalP"/>
    </source>
</evidence>
<feature type="domain" description="Porin" evidence="12">
    <location>
        <begin position="25"/>
        <end position="322"/>
    </location>
</feature>
<evidence type="ECO:0000256" key="8">
    <source>
        <dbReference type="ARBA" id="ARBA00023114"/>
    </source>
</evidence>
<evidence type="ECO:0000256" key="10">
    <source>
        <dbReference type="ARBA" id="ARBA00023237"/>
    </source>
</evidence>
<evidence type="ECO:0000313" key="13">
    <source>
        <dbReference type="EMBL" id="MDM0046174.1"/>
    </source>
</evidence>
<evidence type="ECO:0000313" key="14">
    <source>
        <dbReference type="Proteomes" id="UP001174908"/>
    </source>
</evidence>
<organism evidence="13 14">
    <name type="scientific">Variovorax dokdonensis</name>
    <dbReference type="NCBI Taxonomy" id="344883"/>
    <lineage>
        <taxon>Bacteria</taxon>
        <taxon>Pseudomonadati</taxon>
        <taxon>Pseudomonadota</taxon>
        <taxon>Betaproteobacteria</taxon>
        <taxon>Burkholderiales</taxon>
        <taxon>Comamonadaceae</taxon>
        <taxon>Variovorax</taxon>
    </lineage>
</organism>
<dbReference type="PANTHER" id="PTHR34501">
    <property type="entry name" value="PROTEIN YDDL-RELATED"/>
    <property type="match status" value="1"/>
</dbReference>
<keyword evidence="3" id="KW-0813">Transport</keyword>
<gene>
    <name evidence="13" type="ORF">QTH91_16910</name>
</gene>
<keyword evidence="9" id="KW-0472">Membrane</keyword>
<dbReference type="InterPro" id="IPR033900">
    <property type="entry name" value="Gram_neg_porin_domain"/>
</dbReference>
<feature type="signal peptide" evidence="11">
    <location>
        <begin position="1"/>
        <end position="37"/>
    </location>
</feature>
<evidence type="ECO:0000256" key="3">
    <source>
        <dbReference type="ARBA" id="ARBA00022448"/>
    </source>
</evidence>
<dbReference type="PRINTS" id="PR00182">
    <property type="entry name" value="ECOLNEIPORIN"/>
</dbReference>
<keyword evidence="4" id="KW-1134">Transmembrane beta strand</keyword>
<evidence type="ECO:0000256" key="5">
    <source>
        <dbReference type="ARBA" id="ARBA00022692"/>
    </source>
</evidence>
<evidence type="ECO:0000256" key="9">
    <source>
        <dbReference type="ARBA" id="ARBA00023136"/>
    </source>
</evidence>
<sequence>MKFHRVSPALFRPSGTLSALALTSAIALASFSPLANAQSASSVRMYGLVDMSIGRFQAPGARPIYGTESGKMTTSYFGFAGTEDLGGGVSAIFALESFFLADTGGIGRFVGDVFFSRASYVGLNSGFGRVTVGRQATALFNSTLLFNSFGSSFGFSPSIRHYFTSGTVTGDSVWNDAVQYATPKFAGFTASVMVAPGESNGGNNVGGNVIYGAGPFAATAVYQKVAKGATVDDSTTWQLGASYAFEKVKLFGQHGRVQNETTTRDYNLTEAGLSVTFASSRAMLSYGTINPDVGPTRDTISLGYSYLLSKRTDVYAVVMSDKIEGLSAGNNYAVGMRHSF</sequence>
<evidence type="ECO:0000259" key="12">
    <source>
        <dbReference type="Pfam" id="PF13609"/>
    </source>
</evidence>
<dbReference type="Gene3D" id="2.40.160.10">
    <property type="entry name" value="Porin"/>
    <property type="match status" value="1"/>
</dbReference>
<protein>
    <submittedName>
        <fullName evidence="13">Porin</fullName>
    </submittedName>
</protein>
<dbReference type="Pfam" id="PF13609">
    <property type="entry name" value="Porin_4"/>
    <property type="match status" value="1"/>
</dbReference>
<dbReference type="InterPro" id="IPR001702">
    <property type="entry name" value="Porin_Gram-ve"/>
</dbReference>
<evidence type="ECO:0000256" key="6">
    <source>
        <dbReference type="ARBA" id="ARBA00022729"/>
    </source>
</evidence>
<comment type="subcellular location">
    <subcellularLocation>
        <location evidence="1">Cell outer membrane</location>
        <topology evidence="1">Multi-pass membrane protein</topology>
    </subcellularLocation>
</comment>
<comment type="subunit">
    <text evidence="2">Homotrimer.</text>
</comment>
<accession>A0ABT7NE00</accession>
<evidence type="ECO:0000256" key="1">
    <source>
        <dbReference type="ARBA" id="ARBA00004571"/>
    </source>
</evidence>
<dbReference type="EMBL" id="JASZYV010000003">
    <property type="protein sequence ID" value="MDM0046174.1"/>
    <property type="molecule type" value="Genomic_DNA"/>
</dbReference>
<dbReference type="Proteomes" id="UP001174908">
    <property type="component" value="Unassembled WGS sequence"/>
</dbReference>
<keyword evidence="14" id="KW-1185">Reference proteome</keyword>